<dbReference type="SUPFAM" id="SSF53706">
    <property type="entry name" value="Formate dehydrogenase/DMSO reductase, domains 1-3"/>
    <property type="match status" value="1"/>
</dbReference>
<dbReference type="InterPro" id="IPR006656">
    <property type="entry name" value="Mopterin_OxRdtase"/>
</dbReference>
<dbReference type="Gene3D" id="3.40.50.740">
    <property type="match status" value="1"/>
</dbReference>
<protein>
    <recommendedName>
        <fullName evidence="4">Molybdopterin oxidoreductase domain-containing protein</fullName>
    </recommendedName>
</protein>
<feature type="domain" description="Molybdopterin oxidoreductase" evidence="4">
    <location>
        <begin position="5"/>
        <end position="247"/>
    </location>
</feature>
<organism evidence="5">
    <name type="scientific">marine sediment metagenome</name>
    <dbReference type="NCBI Taxonomy" id="412755"/>
    <lineage>
        <taxon>unclassified sequences</taxon>
        <taxon>metagenomes</taxon>
        <taxon>ecological metagenomes</taxon>
    </lineage>
</organism>
<dbReference type="PANTHER" id="PTHR43742">
    <property type="entry name" value="TRIMETHYLAMINE-N-OXIDE REDUCTASE"/>
    <property type="match status" value="1"/>
</dbReference>
<reference evidence="5" key="1">
    <citation type="journal article" date="2014" name="Front. Microbiol.">
        <title>High frequency of phylogenetically diverse reductive dehalogenase-homologous genes in deep subseafloor sedimentary metagenomes.</title>
        <authorList>
            <person name="Kawai M."/>
            <person name="Futagami T."/>
            <person name="Toyoda A."/>
            <person name="Takaki Y."/>
            <person name="Nishi S."/>
            <person name="Hori S."/>
            <person name="Arai W."/>
            <person name="Tsubouchi T."/>
            <person name="Morono Y."/>
            <person name="Uchiyama I."/>
            <person name="Ito T."/>
            <person name="Fujiyama A."/>
            <person name="Inagaki F."/>
            <person name="Takami H."/>
        </authorList>
    </citation>
    <scope>NUCLEOTIDE SEQUENCE</scope>
    <source>
        <strain evidence="5">Expedition CK06-06</strain>
    </source>
</reference>
<dbReference type="InterPro" id="IPR050612">
    <property type="entry name" value="Prok_Mopterin_Oxidored"/>
</dbReference>
<keyword evidence="2" id="KW-0479">Metal-binding</keyword>
<name>X0SXB5_9ZZZZ</name>
<evidence type="ECO:0000259" key="4">
    <source>
        <dbReference type="Pfam" id="PF00384"/>
    </source>
</evidence>
<keyword evidence="3" id="KW-0560">Oxidoreductase</keyword>
<dbReference type="AlphaFoldDB" id="X0SXB5"/>
<dbReference type="GO" id="GO:0016491">
    <property type="term" value="F:oxidoreductase activity"/>
    <property type="evidence" value="ECO:0007669"/>
    <property type="project" value="UniProtKB-KW"/>
</dbReference>
<dbReference type="GO" id="GO:0046872">
    <property type="term" value="F:metal ion binding"/>
    <property type="evidence" value="ECO:0007669"/>
    <property type="project" value="UniProtKB-KW"/>
</dbReference>
<dbReference type="EMBL" id="BARS01007256">
    <property type="protein sequence ID" value="GAF80542.1"/>
    <property type="molecule type" value="Genomic_DNA"/>
</dbReference>
<dbReference type="Gene3D" id="3.40.228.10">
    <property type="entry name" value="Dimethylsulfoxide Reductase, domain 2"/>
    <property type="match status" value="1"/>
</dbReference>
<dbReference type="Pfam" id="PF00384">
    <property type="entry name" value="Molybdopterin"/>
    <property type="match status" value="1"/>
</dbReference>
<evidence type="ECO:0000313" key="5">
    <source>
        <dbReference type="EMBL" id="GAF80542.1"/>
    </source>
</evidence>
<dbReference type="PROSITE" id="PS00490">
    <property type="entry name" value="MOLYBDOPTERIN_PROK_2"/>
    <property type="match status" value="1"/>
</dbReference>
<proteinExistence type="predicted"/>
<dbReference type="InterPro" id="IPR006655">
    <property type="entry name" value="Mopterin_OxRdtase_prok_CS"/>
</dbReference>
<evidence type="ECO:0000256" key="2">
    <source>
        <dbReference type="ARBA" id="ARBA00022723"/>
    </source>
</evidence>
<feature type="non-terminal residue" evidence="5">
    <location>
        <position position="1"/>
    </location>
</feature>
<sequence>RRLINSRVEKGARLITFDVRMSETAAKSNAWYPIKAGTDGIVALAMAKVIVDKGLANKDFMDRKTNYSLAMIKNHLSRYTPEKAAKESGVRTANIQRLAVEFAKQKPSMALIGGGVSDHKNGTQNVRSVALLNWLVGNLEKEGGLFYPRFPVSLQPKAADLKSRLNSSNNIKGIVELKETNTRINTYFAYLSNPAYTDPDCGSTVGLLKDEKIVPFLVVMDTHLTETAMMADMVLPAATYLEGWGVNSAPSLDNVPILNLRQPVVSLLSAAKVLRSPIFEVGKLLEPMFRPRGEAEEVGNVCLELARRIKGRVGKNLPYKDTHDYITRVISSIPGIKKEGGLKNLKRQGLWVDKASKSGGYRYSREKELPALGQKVEIYSNTLKQNGHSPLPEYQPLT</sequence>
<evidence type="ECO:0000256" key="1">
    <source>
        <dbReference type="ARBA" id="ARBA00022505"/>
    </source>
</evidence>
<feature type="non-terminal residue" evidence="5">
    <location>
        <position position="398"/>
    </location>
</feature>
<accession>X0SXB5</accession>
<comment type="caution">
    <text evidence="5">The sequence shown here is derived from an EMBL/GenBank/DDBJ whole genome shotgun (WGS) entry which is preliminary data.</text>
</comment>
<evidence type="ECO:0000256" key="3">
    <source>
        <dbReference type="ARBA" id="ARBA00023002"/>
    </source>
</evidence>
<gene>
    <name evidence="5" type="ORF">S01H1_13998</name>
</gene>
<keyword evidence="1" id="KW-0500">Molybdenum</keyword>